<dbReference type="Proteomes" id="UP001589854">
    <property type="component" value="Unassembled WGS sequence"/>
</dbReference>
<dbReference type="EMBL" id="JBHLVO010000009">
    <property type="protein sequence ID" value="MFC0272244.1"/>
    <property type="molecule type" value="Genomic_DNA"/>
</dbReference>
<dbReference type="RefSeq" id="WP_378934364.1">
    <property type="nucleotide sequence ID" value="NZ_JBHLVO010000009.1"/>
</dbReference>
<sequence>MKKVIVYYPYSMRELTSGSAVRPRKMLEAFQELGVKESLEIIEIFGDSIQREKLLTQLYNEVNPTDILYCYMENATIPMWLTDKDHIPRKPFLEIKFFKYLKSHNIPLGIFYRDAYWKFNDLYTVRQGVKQGMQFLFKAELSLFKKYSDIYYLPSQYMNEYIQFPDERVVALPPGGIDFIRPDGPLLDEQPRAIYVGGIHPRYGVYEMLNAFQKLNKEETQITLTFVCRKEELAKFTHLMEPYINSSWIQLIHASGEELMPLYRKADFGIVPIKKDVYNDFAVAVKMFEYLSYGLPMIATNCNAQMDLVNDGNFGIIVESNEKSIYNALQEMLDPKKRDELKHHAILALKEKHLWYHRALTVHETLTN</sequence>
<comment type="caution">
    <text evidence="1">The sequence shown here is derived from an EMBL/GenBank/DDBJ whole genome shotgun (WGS) entry which is preliminary data.</text>
</comment>
<dbReference type="CDD" id="cd03801">
    <property type="entry name" value="GT4_PimA-like"/>
    <property type="match status" value="1"/>
</dbReference>
<organism evidence="1 2">
    <name type="scientific">Metabacillus herbersteinensis</name>
    <dbReference type="NCBI Taxonomy" id="283816"/>
    <lineage>
        <taxon>Bacteria</taxon>
        <taxon>Bacillati</taxon>
        <taxon>Bacillota</taxon>
        <taxon>Bacilli</taxon>
        <taxon>Bacillales</taxon>
        <taxon>Bacillaceae</taxon>
        <taxon>Metabacillus</taxon>
    </lineage>
</organism>
<dbReference type="Gene3D" id="3.40.50.2000">
    <property type="entry name" value="Glycogen Phosphorylase B"/>
    <property type="match status" value="1"/>
</dbReference>
<keyword evidence="2" id="KW-1185">Reference proteome</keyword>
<dbReference type="GO" id="GO:0016757">
    <property type="term" value="F:glycosyltransferase activity"/>
    <property type="evidence" value="ECO:0007669"/>
    <property type="project" value="UniProtKB-KW"/>
</dbReference>
<proteinExistence type="predicted"/>
<dbReference type="EC" id="2.4.-.-" evidence="1"/>
<keyword evidence="1" id="KW-0808">Transferase</keyword>
<name>A0ABV6GGE4_9BACI</name>
<dbReference type="Pfam" id="PF13692">
    <property type="entry name" value="Glyco_trans_1_4"/>
    <property type="match status" value="1"/>
</dbReference>
<keyword evidence="1" id="KW-0328">Glycosyltransferase</keyword>
<evidence type="ECO:0000313" key="2">
    <source>
        <dbReference type="Proteomes" id="UP001589854"/>
    </source>
</evidence>
<evidence type="ECO:0000313" key="1">
    <source>
        <dbReference type="EMBL" id="MFC0272244.1"/>
    </source>
</evidence>
<reference evidence="1 2" key="1">
    <citation type="submission" date="2024-09" db="EMBL/GenBank/DDBJ databases">
        <authorList>
            <person name="Sun Q."/>
            <person name="Mori K."/>
        </authorList>
    </citation>
    <scope>NUCLEOTIDE SEQUENCE [LARGE SCALE GENOMIC DNA]</scope>
    <source>
        <strain evidence="1 2">CCM 7228</strain>
    </source>
</reference>
<gene>
    <name evidence="1" type="ORF">ACFFIX_12440</name>
</gene>
<accession>A0ABV6GGE4</accession>
<dbReference type="PANTHER" id="PTHR12526:SF630">
    <property type="entry name" value="GLYCOSYLTRANSFERASE"/>
    <property type="match status" value="1"/>
</dbReference>
<protein>
    <submittedName>
        <fullName evidence="1">Glycosyltransferase family 4 protein</fullName>
        <ecNumber evidence="1">2.4.-.-</ecNumber>
    </submittedName>
</protein>
<dbReference type="SUPFAM" id="SSF53756">
    <property type="entry name" value="UDP-Glycosyltransferase/glycogen phosphorylase"/>
    <property type="match status" value="1"/>
</dbReference>
<dbReference type="PANTHER" id="PTHR12526">
    <property type="entry name" value="GLYCOSYLTRANSFERASE"/>
    <property type="match status" value="1"/>
</dbReference>